<dbReference type="Proteomes" id="UP000305948">
    <property type="component" value="Unassembled WGS sequence"/>
</dbReference>
<dbReference type="InterPro" id="IPR033453">
    <property type="entry name" value="Glyco_hydro_30_TIM-barrel"/>
</dbReference>
<feature type="signal peptide" evidence="5">
    <location>
        <begin position="1"/>
        <end position="19"/>
    </location>
</feature>
<feature type="domain" description="Glycosyl hydrolase family 30 TIM-barrel" evidence="6">
    <location>
        <begin position="71"/>
        <end position="386"/>
    </location>
</feature>
<protein>
    <submittedName>
        <fullName evidence="7">Glycoside hydrolase</fullName>
    </submittedName>
</protein>
<evidence type="ECO:0000313" key="7">
    <source>
        <dbReference type="EMBL" id="TFK47117.1"/>
    </source>
</evidence>
<keyword evidence="8" id="KW-1185">Reference proteome</keyword>
<keyword evidence="4" id="KW-0326">Glycosidase</keyword>
<dbReference type="InterPro" id="IPR013780">
    <property type="entry name" value="Glyco_hydro_b"/>
</dbReference>
<evidence type="ECO:0000259" key="6">
    <source>
        <dbReference type="Pfam" id="PF02055"/>
    </source>
</evidence>
<dbReference type="Gene3D" id="3.20.20.80">
    <property type="entry name" value="Glycosidases"/>
    <property type="match status" value="1"/>
</dbReference>
<evidence type="ECO:0000256" key="2">
    <source>
        <dbReference type="ARBA" id="ARBA00022729"/>
    </source>
</evidence>
<dbReference type="OrthoDB" id="2160638at2759"/>
<gene>
    <name evidence="7" type="ORF">OE88DRAFT_815101</name>
</gene>
<dbReference type="STRING" id="5364.A0A5C3MQE8"/>
<dbReference type="Gene3D" id="2.60.40.1180">
    <property type="entry name" value="Golgi alpha-mannosidase II"/>
    <property type="match status" value="1"/>
</dbReference>
<keyword evidence="3 4" id="KW-0378">Hydrolase</keyword>
<dbReference type="PANTHER" id="PTHR11069:SF23">
    <property type="entry name" value="LYSOSOMAL ACID GLUCOSYLCERAMIDASE"/>
    <property type="match status" value="1"/>
</dbReference>
<accession>A0A5C3MQE8</accession>
<proteinExistence type="inferred from homology"/>
<dbReference type="Pfam" id="PF02055">
    <property type="entry name" value="Glyco_hydro_30"/>
    <property type="match status" value="1"/>
</dbReference>
<evidence type="ECO:0000256" key="3">
    <source>
        <dbReference type="ARBA" id="ARBA00022801"/>
    </source>
</evidence>
<dbReference type="PANTHER" id="PTHR11069">
    <property type="entry name" value="GLUCOSYLCERAMIDASE"/>
    <property type="match status" value="1"/>
</dbReference>
<dbReference type="EMBL" id="ML213525">
    <property type="protein sequence ID" value="TFK47117.1"/>
    <property type="molecule type" value="Genomic_DNA"/>
</dbReference>
<dbReference type="GO" id="GO:0004348">
    <property type="term" value="F:glucosylceramidase activity"/>
    <property type="evidence" value="ECO:0007669"/>
    <property type="project" value="InterPro"/>
</dbReference>
<sequence>MRYGRSFLVCALLASRAVCQEIWDIWQTTWDESELLTYFQPTPDPITFGSPGTIGAADIVVDDTQVYQTVWGFGASLTDSSALLLNNLKTQNPTNYWALLDYLFNATDGANSAGFTYLRVPLGATDFSASRKFYSFDDVSGDTSLTDFNIDNVPDYVFRTIYDIQSINSYLRVHVVPWSPPAWMKTTGTMDGGDLDTNYISTYANYLLKCLQGFQIKNIVPFAISIQNEPENSDATYPSCYMPVSVEAQIGTALRTLMDDNGFSGVRLIGYEHNWNDAGGYPVQLMQQAESAFAGVAFHCYAGDVQNQSDFYNAYPNKEIYFTECSGTIGSDWWSDIKVSNFDTIRFKLVLMFCQWYMDNLFITGITYHAQSGLMWNLALNGSGLPKLPGTDSCGGAGCRGVAQVNSNGTWSVNQEFYAMGQASKAILPRDVNGPWGQRIGVSVGGELNWALIVGAYVTGRVSPTDWLRYSLVVLNWADTSNGNWDPQPVQTTIEFRDMQATYTFPVGVTTLWWYAVNESSSAAPVDNAIHFDTRSVRP</sequence>
<dbReference type="InterPro" id="IPR017853">
    <property type="entry name" value="GH"/>
</dbReference>
<dbReference type="AlphaFoldDB" id="A0A5C3MQE8"/>
<evidence type="ECO:0000256" key="1">
    <source>
        <dbReference type="ARBA" id="ARBA00005382"/>
    </source>
</evidence>
<dbReference type="SUPFAM" id="SSF51445">
    <property type="entry name" value="(Trans)glycosidases"/>
    <property type="match status" value="1"/>
</dbReference>
<comment type="similarity">
    <text evidence="1 4">Belongs to the glycosyl hydrolase 30 family.</text>
</comment>
<evidence type="ECO:0000256" key="5">
    <source>
        <dbReference type="SAM" id="SignalP"/>
    </source>
</evidence>
<dbReference type="GO" id="GO:0016020">
    <property type="term" value="C:membrane"/>
    <property type="evidence" value="ECO:0007669"/>
    <property type="project" value="GOC"/>
</dbReference>
<evidence type="ECO:0000256" key="4">
    <source>
        <dbReference type="RuleBase" id="RU361188"/>
    </source>
</evidence>
<dbReference type="GO" id="GO:0006680">
    <property type="term" value="P:glucosylceramide catabolic process"/>
    <property type="evidence" value="ECO:0007669"/>
    <property type="project" value="TreeGrafter"/>
</dbReference>
<organism evidence="7 8">
    <name type="scientific">Heliocybe sulcata</name>
    <dbReference type="NCBI Taxonomy" id="5364"/>
    <lineage>
        <taxon>Eukaryota</taxon>
        <taxon>Fungi</taxon>
        <taxon>Dikarya</taxon>
        <taxon>Basidiomycota</taxon>
        <taxon>Agaricomycotina</taxon>
        <taxon>Agaricomycetes</taxon>
        <taxon>Gloeophyllales</taxon>
        <taxon>Gloeophyllaceae</taxon>
        <taxon>Heliocybe</taxon>
    </lineage>
</organism>
<name>A0A5C3MQE8_9AGAM</name>
<feature type="chain" id="PRO_5022858991" evidence="5">
    <location>
        <begin position="20"/>
        <end position="539"/>
    </location>
</feature>
<evidence type="ECO:0000313" key="8">
    <source>
        <dbReference type="Proteomes" id="UP000305948"/>
    </source>
</evidence>
<dbReference type="InterPro" id="IPR001139">
    <property type="entry name" value="Glyco_hydro_30"/>
</dbReference>
<keyword evidence="2 5" id="KW-0732">Signal</keyword>
<reference evidence="7 8" key="1">
    <citation type="journal article" date="2019" name="Nat. Ecol. Evol.">
        <title>Megaphylogeny resolves global patterns of mushroom evolution.</title>
        <authorList>
            <person name="Varga T."/>
            <person name="Krizsan K."/>
            <person name="Foldi C."/>
            <person name="Dima B."/>
            <person name="Sanchez-Garcia M."/>
            <person name="Sanchez-Ramirez S."/>
            <person name="Szollosi G.J."/>
            <person name="Szarkandi J.G."/>
            <person name="Papp V."/>
            <person name="Albert L."/>
            <person name="Andreopoulos W."/>
            <person name="Angelini C."/>
            <person name="Antonin V."/>
            <person name="Barry K.W."/>
            <person name="Bougher N.L."/>
            <person name="Buchanan P."/>
            <person name="Buyck B."/>
            <person name="Bense V."/>
            <person name="Catcheside P."/>
            <person name="Chovatia M."/>
            <person name="Cooper J."/>
            <person name="Damon W."/>
            <person name="Desjardin D."/>
            <person name="Finy P."/>
            <person name="Geml J."/>
            <person name="Haridas S."/>
            <person name="Hughes K."/>
            <person name="Justo A."/>
            <person name="Karasinski D."/>
            <person name="Kautmanova I."/>
            <person name="Kiss B."/>
            <person name="Kocsube S."/>
            <person name="Kotiranta H."/>
            <person name="LaButti K.M."/>
            <person name="Lechner B.E."/>
            <person name="Liimatainen K."/>
            <person name="Lipzen A."/>
            <person name="Lukacs Z."/>
            <person name="Mihaltcheva S."/>
            <person name="Morgado L.N."/>
            <person name="Niskanen T."/>
            <person name="Noordeloos M.E."/>
            <person name="Ohm R.A."/>
            <person name="Ortiz-Santana B."/>
            <person name="Ovrebo C."/>
            <person name="Racz N."/>
            <person name="Riley R."/>
            <person name="Savchenko A."/>
            <person name="Shiryaev A."/>
            <person name="Soop K."/>
            <person name="Spirin V."/>
            <person name="Szebenyi C."/>
            <person name="Tomsovsky M."/>
            <person name="Tulloss R.E."/>
            <person name="Uehling J."/>
            <person name="Grigoriev I.V."/>
            <person name="Vagvolgyi C."/>
            <person name="Papp T."/>
            <person name="Martin F.M."/>
            <person name="Miettinen O."/>
            <person name="Hibbett D.S."/>
            <person name="Nagy L.G."/>
        </authorList>
    </citation>
    <scope>NUCLEOTIDE SEQUENCE [LARGE SCALE GENOMIC DNA]</scope>
    <source>
        <strain evidence="7 8">OMC1185</strain>
    </source>
</reference>